<reference evidence="3 4" key="1">
    <citation type="journal article" date="2010" name="Cell">
        <title>The genome of Naegleria gruberi illuminates early eukaryotic versatility.</title>
        <authorList>
            <person name="Fritz-Laylin L.K."/>
            <person name="Prochnik S.E."/>
            <person name="Ginger M.L."/>
            <person name="Dacks J.B."/>
            <person name="Carpenter M.L."/>
            <person name="Field M.C."/>
            <person name="Kuo A."/>
            <person name="Paredez A."/>
            <person name="Chapman J."/>
            <person name="Pham J."/>
            <person name="Shu S."/>
            <person name="Neupane R."/>
            <person name="Cipriano M."/>
            <person name="Mancuso J."/>
            <person name="Tu H."/>
            <person name="Salamov A."/>
            <person name="Lindquist E."/>
            <person name="Shapiro H."/>
            <person name="Lucas S."/>
            <person name="Grigoriev I.V."/>
            <person name="Cande W.Z."/>
            <person name="Fulton C."/>
            <person name="Rokhsar D.S."/>
            <person name="Dawson S.C."/>
        </authorList>
    </citation>
    <scope>NUCLEOTIDE SEQUENCE [LARGE SCALE GENOMIC DNA]</scope>
    <source>
        <strain evidence="3 4">NEG-M</strain>
    </source>
</reference>
<dbReference type="GeneID" id="8862195"/>
<dbReference type="InParanoid" id="D2VHJ7"/>
<dbReference type="RefSeq" id="XP_002676344.1">
    <property type="nucleotide sequence ID" value="XM_002676298.1"/>
</dbReference>
<evidence type="ECO:0000259" key="2">
    <source>
        <dbReference type="Pfam" id="PF15024"/>
    </source>
</evidence>
<keyword evidence="4" id="KW-1185">Reference proteome</keyword>
<dbReference type="KEGG" id="ngr:NAEGRDRAFT_58235"/>
<keyword evidence="1" id="KW-0472">Membrane</keyword>
<gene>
    <name evidence="3" type="ORF">NAEGRDRAFT_58235</name>
</gene>
<evidence type="ECO:0000256" key="1">
    <source>
        <dbReference type="SAM" id="Phobius"/>
    </source>
</evidence>
<feature type="transmembrane region" description="Helical" evidence="1">
    <location>
        <begin position="5"/>
        <end position="25"/>
    </location>
</feature>
<dbReference type="OrthoDB" id="70142at2759"/>
<dbReference type="UniPathway" id="UPA00378"/>
<dbReference type="GO" id="GO:0030144">
    <property type="term" value="F:alpha-1,6-mannosylglycoprotein 6-beta-N-acetylglucosaminyltransferase activity"/>
    <property type="evidence" value="ECO:0007669"/>
    <property type="project" value="InterPro"/>
</dbReference>
<feature type="domain" description="Glycosyltransferase family 18 catalytic" evidence="2">
    <location>
        <begin position="385"/>
        <end position="479"/>
    </location>
</feature>
<organism evidence="4">
    <name type="scientific">Naegleria gruberi</name>
    <name type="common">Amoeba</name>
    <dbReference type="NCBI Taxonomy" id="5762"/>
    <lineage>
        <taxon>Eukaryota</taxon>
        <taxon>Discoba</taxon>
        <taxon>Heterolobosea</taxon>
        <taxon>Tetramitia</taxon>
        <taxon>Eutetramitia</taxon>
        <taxon>Vahlkampfiidae</taxon>
        <taxon>Naegleria</taxon>
    </lineage>
</organism>
<dbReference type="AlphaFoldDB" id="D2VHJ7"/>
<keyword evidence="1" id="KW-1133">Transmembrane helix</keyword>
<keyword evidence="1" id="KW-0812">Transmembrane</keyword>
<dbReference type="InterPro" id="IPR026116">
    <property type="entry name" value="GT18_cat"/>
</dbReference>
<dbReference type="EMBL" id="GG738872">
    <property type="protein sequence ID" value="EFC43600.1"/>
    <property type="molecule type" value="Genomic_DNA"/>
</dbReference>
<proteinExistence type="predicted"/>
<dbReference type="Pfam" id="PF15024">
    <property type="entry name" value="Glyco_transf_18"/>
    <property type="match status" value="1"/>
</dbReference>
<sequence>MKAPLLHLVLIINVVLLAVNVMWMIQQGATPEQDQPHHQVLLNNNNTEHIHYDNNTTSIQIQEISPIQNNHTMERVQESQEQQVLDNQFDEQCLFHMLILTVPRLEIEGSRYHYLKSTLNGLYSQLGNTIFMPCVTVFNPNPIWRSELEEAIPEQVRGWKRFRILENQYRSDIFQSPSMSQKKKNQSNNFFDMMKTFLNVSTLERNVVFMEDDFVMCEDVSSHFIHVLNKASDPELFSGVRFSFGLNGVLVQRRDLPQMIYMCEEYAFKDFPIDNLLEEFLNKKTKMGKDYFKNREFFTYRYQLMEHIGKISSVGNDRDQEMMDLTFPHCYETQIYSQIMNQYKLYCAHSLFSPCDRPKKLQFSHDVFEFPLKPPTLKITLSELNKVESVLCEEGEDCDTCCKKRAKTCDVSFFPYINHCREIQKHSKERCNCKIDDEFFSSIAPSMDTNKDCYVGYRPSRFSCSNKKSKSNHRRLCPCKS</sequence>
<accession>D2VHJ7</accession>
<evidence type="ECO:0000313" key="3">
    <source>
        <dbReference type="EMBL" id="EFC43600.1"/>
    </source>
</evidence>
<name>D2VHJ7_NAEGR</name>
<protein>
    <submittedName>
        <fullName evidence="3">Predicted protein</fullName>
    </submittedName>
</protein>
<evidence type="ECO:0000313" key="4">
    <source>
        <dbReference type="Proteomes" id="UP000006671"/>
    </source>
</evidence>
<dbReference type="Proteomes" id="UP000006671">
    <property type="component" value="Unassembled WGS sequence"/>
</dbReference>
<dbReference type="VEuPathDB" id="AmoebaDB:NAEGRDRAFT_58235"/>